<dbReference type="Gene3D" id="3.40.190.10">
    <property type="entry name" value="Periplasmic binding protein-like II"/>
    <property type="match status" value="2"/>
</dbReference>
<evidence type="ECO:0000313" key="3">
    <source>
        <dbReference type="Proteomes" id="UP001477870"/>
    </source>
</evidence>
<reference evidence="2 3" key="1">
    <citation type="submission" date="2024-03" db="EMBL/GenBank/DDBJ databases">
        <title>Community enrichment and isolation of bacterial strains for fucoidan degradation.</title>
        <authorList>
            <person name="Sichert A."/>
        </authorList>
    </citation>
    <scope>NUCLEOTIDE SEQUENCE [LARGE SCALE GENOMIC DNA]</scope>
    <source>
        <strain evidence="2 3">AS62</strain>
    </source>
</reference>
<protein>
    <submittedName>
        <fullName evidence="2">Substrate-binding domain-containing protein</fullName>
    </submittedName>
</protein>
<proteinExistence type="predicted"/>
<gene>
    <name evidence="2" type="ORF">WNY59_05660</name>
</gene>
<name>A0ABU9T4L6_9HYPH</name>
<comment type="caution">
    <text evidence="2">The sequence shown here is derived from an EMBL/GenBank/DDBJ whole genome shotgun (WGS) entry which is preliminary data.</text>
</comment>
<keyword evidence="3" id="KW-1185">Reference proteome</keyword>
<evidence type="ECO:0000259" key="1">
    <source>
        <dbReference type="Pfam" id="PF12849"/>
    </source>
</evidence>
<dbReference type="SUPFAM" id="SSF53850">
    <property type="entry name" value="Periplasmic binding protein-like II"/>
    <property type="match status" value="1"/>
</dbReference>
<dbReference type="EMBL" id="JBBMQO010000003">
    <property type="protein sequence ID" value="MEM5501068.1"/>
    <property type="molecule type" value="Genomic_DNA"/>
</dbReference>
<dbReference type="PANTHER" id="PTHR37945:SF1">
    <property type="entry name" value="EXTRACELLULAR TUNGSTATE BINDING PROTEIN"/>
    <property type="match status" value="1"/>
</dbReference>
<organism evidence="2 3">
    <name type="scientific">Ahrensia kielensis</name>
    <dbReference type="NCBI Taxonomy" id="76980"/>
    <lineage>
        <taxon>Bacteria</taxon>
        <taxon>Pseudomonadati</taxon>
        <taxon>Pseudomonadota</taxon>
        <taxon>Alphaproteobacteria</taxon>
        <taxon>Hyphomicrobiales</taxon>
        <taxon>Ahrensiaceae</taxon>
        <taxon>Ahrensia</taxon>
    </lineage>
</organism>
<dbReference type="InterPro" id="IPR024370">
    <property type="entry name" value="PBP_domain"/>
</dbReference>
<evidence type="ECO:0000313" key="2">
    <source>
        <dbReference type="EMBL" id="MEM5501068.1"/>
    </source>
</evidence>
<dbReference type="PANTHER" id="PTHR37945">
    <property type="entry name" value="EXTRACELLULAR TUNGSTATE BINDING PROTEIN"/>
    <property type="match status" value="1"/>
</dbReference>
<dbReference type="InterPro" id="IPR052738">
    <property type="entry name" value="ABC-Tungstate_binding"/>
</dbReference>
<dbReference type="Pfam" id="PF12849">
    <property type="entry name" value="PBP_like_2"/>
    <property type="match status" value="1"/>
</dbReference>
<accession>A0ABU9T4L6</accession>
<feature type="domain" description="PBP" evidence="1">
    <location>
        <begin position="9"/>
        <end position="232"/>
    </location>
</feature>
<dbReference type="RefSeq" id="WP_342847547.1">
    <property type="nucleotide sequence ID" value="NZ_JBBMQO010000003.1"/>
</dbReference>
<sequence length="255" mass="27769">MASSVHAADKSFVLATTTSTENSGLLDTIIPQFTLKTGIKVKVVAIGTGQALAMGRNGDAAALLTHDRLGEDKFVAEGYGKDRRDVMYNDFIFIGPSDDPAGLKDAQTTTDAFKALAQGGSTFISRGDDSGTHRKELREWKKAGFDVANFGSWYREAGSGMGQTIITTTQINGYTLSDRATWTKFASKADHVIVFEGNPPINNPYSSIVVTSKLIPNEETHYALSWHEWLTGAEGRKAIKDFRIDGQQMFFLGTD</sequence>
<dbReference type="Proteomes" id="UP001477870">
    <property type="component" value="Unassembled WGS sequence"/>
</dbReference>